<dbReference type="InterPro" id="IPR012328">
    <property type="entry name" value="Chalcone/stilbene_synt_C"/>
</dbReference>
<dbReference type="AlphaFoldDB" id="A0A9W7B8Z6"/>
<dbReference type="GO" id="GO:0006633">
    <property type="term" value="P:fatty acid biosynthetic process"/>
    <property type="evidence" value="ECO:0007669"/>
    <property type="project" value="InterPro"/>
</dbReference>
<keyword evidence="2" id="KW-1133">Transmembrane helix</keyword>
<evidence type="ECO:0000256" key="2">
    <source>
        <dbReference type="SAM" id="Phobius"/>
    </source>
</evidence>
<dbReference type="PANTHER" id="PTHR31561">
    <property type="entry name" value="3-KETOACYL-COA SYNTHASE"/>
    <property type="match status" value="1"/>
</dbReference>
<feature type="transmembrane region" description="Helical" evidence="2">
    <location>
        <begin position="38"/>
        <end position="60"/>
    </location>
</feature>
<dbReference type="EC" id="2.3.1.-" evidence="1"/>
<evidence type="ECO:0000259" key="3">
    <source>
        <dbReference type="Pfam" id="PF02797"/>
    </source>
</evidence>
<protein>
    <recommendedName>
        <fullName evidence="1">3-ketoacyl-CoA synthase</fullName>
        <ecNumber evidence="1">2.3.1.-</ecNumber>
    </recommendedName>
</protein>
<keyword evidence="1" id="KW-0012">Acyltransferase</keyword>
<sequence length="551" mass="61221">MRSESDFSAGEQIDHRDYKVRKSSLIGLINWSHVLTTFVPHAFILSTLLSITHLIYNYALRDNLVRDEIVKVLNDAIEEPVIFTVGLKVNLIICAVIYYIARMDNPVYLLNFSTFEPPSSWKVSHDEIIEMMKLQKCFTDESLSFMKRILARSGTGQATAWPPGIVQCLKGEETDNSIEGSRKEAEIVITDIVDKGERGYGGDEAERSEDVWAVYFISTSQFNSTILTHARAALKKAKVKPKEVDILVINCSLFSPTPSLCAMVVSKFGMRSDIQSYNLGGMGCSASLISIDLAKNMLQRRSTGGIALVVSTETITPNLYHGNERGFLLQNTLFRCGGAAMVLSNKLTDGRRAMYKLLNTVRVCANDANGYNAVYETQDKEGHRGVTLSKEIVKVAGRCMEKNLTTLGPYVLPLSEQIPVGVALVGRFLCKNLSKILLSLSLDSAAKKVLMSAPKHYVPDFKRGVDHFCIHAGGRAVIDGIEKNLKLELYHTEPSRAALFNYGNTSSSSIWYELQYIQDQQKTNPLKKGHRIMQVAFGSGFKCTSGVWLKL</sequence>
<feature type="transmembrane region" description="Helical" evidence="2">
    <location>
        <begin position="81"/>
        <end position="101"/>
    </location>
</feature>
<proteinExistence type="inferred from homology"/>
<dbReference type="SUPFAM" id="SSF53901">
    <property type="entry name" value="Thiolase-like"/>
    <property type="match status" value="2"/>
</dbReference>
<accession>A0A9W7B8Z6</accession>
<keyword evidence="1" id="KW-0808">Transferase</keyword>
<dbReference type="CDD" id="cd00831">
    <property type="entry name" value="CHS_like"/>
    <property type="match status" value="1"/>
</dbReference>
<dbReference type="EMBL" id="BLQM01000341">
    <property type="protein sequence ID" value="GMH84256.1"/>
    <property type="molecule type" value="Genomic_DNA"/>
</dbReference>
<evidence type="ECO:0000259" key="4">
    <source>
        <dbReference type="Pfam" id="PF08392"/>
    </source>
</evidence>
<dbReference type="Pfam" id="PF02797">
    <property type="entry name" value="Chal_sti_synt_C"/>
    <property type="match status" value="1"/>
</dbReference>
<comment type="similarity">
    <text evidence="1">Belongs to the thiolase-like superfamily. Chalcone/stilbene synthases family.</text>
</comment>
<reference evidence="6" key="1">
    <citation type="journal article" date="2023" name="Commun. Biol.">
        <title>Genome analysis of Parmales, the sister group of diatoms, reveals the evolutionary specialization of diatoms from phago-mixotrophs to photoautotrophs.</title>
        <authorList>
            <person name="Ban H."/>
            <person name="Sato S."/>
            <person name="Yoshikawa S."/>
            <person name="Yamada K."/>
            <person name="Nakamura Y."/>
            <person name="Ichinomiya M."/>
            <person name="Sato N."/>
            <person name="Blanc-Mathieu R."/>
            <person name="Endo H."/>
            <person name="Kuwata A."/>
            <person name="Ogata H."/>
        </authorList>
    </citation>
    <scope>NUCLEOTIDE SEQUENCE [LARGE SCALE GENOMIC DNA]</scope>
</reference>
<dbReference type="Proteomes" id="UP001162640">
    <property type="component" value="Unassembled WGS sequence"/>
</dbReference>
<feature type="domain" description="FAE" evidence="4">
    <location>
        <begin position="101"/>
        <end position="195"/>
    </location>
</feature>
<dbReference type="Pfam" id="PF08392">
    <property type="entry name" value="FAE1_CUT1_RppA"/>
    <property type="match status" value="2"/>
</dbReference>
<evidence type="ECO:0000313" key="6">
    <source>
        <dbReference type="Proteomes" id="UP001162640"/>
    </source>
</evidence>
<dbReference type="GO" id="GO:0016747">
    <property type="term" value="F:acyltransferase activity, transferring groups other than amino-acyl groups"/>
    <property type="evidence" value="ECO:0007669"/>
    <property type="project" value="InterPro"/>
</dbReference>
<feature type="domain" description="FAE" evidence="4">
    <location>
        <begin position="224"/>
        <end position="427"/>
    </location>
</feature>
<dbReference type="PIRSF" id="PIRSF036417">
    <property type="entry name" value="3-ktacl-CoA_syn"/>
    <property type="match status" value="1"/>
</dbReference>
<gene>
    <name evidence="5" type="ORF">TL16_g09868</name>
</gene>
<organism evidence="5 6">
    <name type="scientific">Triparma laevis f. inornata</name>
    <dbReference type="NCBI Taxonomy" id="1714386"/>
    <lineage>
        <taxon>Eukaryota</taxon>
        <taxon>Sar</taxon>
        <taxon>Stramenopiles</taxon>
        <taxon>Ochrophyta</taxon>
        <taxon>Bolidophyceae</taxon>
        <taxon>Parmales</taxon>
        <taxon>Triparmaceae</taxon>
        <taxon>Triparma</taxon>
    </lineage>
</organism>
<comment type="caution">
    <text evidence="5">The sequence shown here is derived from an EMBL/GenBank/DDBJ whole genome shotgun (WGS) entry which is preliminary data.</text>
</comment>
<evidence type="ECO:0000313" key="5">
    <source>
        <dbReference type="EMBL" id="GMH84256.1"/>
    </source>
</evidence>
<evidence type="ECO:0000256" key="1">
    <source>
        <dbReference type="PIRNR" id="PIRNR036417"/>
    </source>
</evidence>
<name>A0A9W7B8Z6_9STRA</name>
<dbReference type="Gene3D" id="3.40.47.10">
    <property type="match status" value="1"/>
</dbReference>
<feature type="domain" description="Chalcone/stilbene synthase C-terminal" evidence="3">
    <location>
        <begin position="468"/>
        <end position="541"/>
    </location>
</feature>
<keyword evidence="2" id="KW-0472">Membrane</keyword>
<keyword evidence="2" id="KW-0812">Transmembrane</keyword>
<dbReference type="InterPro" id="IPR016039">
    <property type="entry name" value="Thiolase-like"/>
</dbReference>
<comment type="pathway">
    <text evidence="1">Lipid metabolism; fatty acid biosynthesis.</text>
</comment>
<dbReference type="InterPro" id="IPR012392">
    <property type="entry name" value="3-ktacl-CoA_syn"/>
</dbReference>
<dbReference type="InterPro" id="IPR013601">
    <property type="entry name" value="FAE1_typ3_polyketide_synth"/>
</dbReference>
<dbReference type="GO" id="GO:0016020">
    <property type="term" value="C:membrane"/>
    <property type="evidence" value="ECO:0007669"/>
    <property type="project" value="InterPro"/>
</dbReference>